<dbReference type="GO" id="GO:0016702">
    <property type="term" value="F:oxidoreductase activity, acting on single donors with incorporation of molecular oxygen, incorporation of two atoms of oxygen"/>
    <property type="evidence" value="ECO:0007669"/>
    <property type="project" value="InterPro"/>
</dbReference>
<evidence type="ECO:0000313" key="6">
    <source>
        <dbReference type="Proteomes" id="UP000694701"/>
    </source>
</evidence>
<dbReference type="InterPro" id="IPR013819">
    <property type="entry name" value="LipOase_C"/>
</dbReference>
<dbReference type="Pfam" id="PF00305">
    <property type="entry name" value="Lipoxygenase"/>
    <property type="match status" value="1"/>
</dbReference>
<proteinExistence type="predicted"/>
<sequence length="110" mass="12885">MLLLTSDRWDEFDWFAWVPNSPSTMRKPPPTQKGQVDMKYIMESLPDRGRASWHVGAVWALSQFQDGELFLGVYPDKYFTEQPVMEATTTFRKKLVEVTNIIKSRNEKLK</sequence>
<protein>
    <recommendedName>
        <fullName evidence="4">Lipoxygenase domain-containing protein</fullName>
    </recommendedName>
</protein>
<dbReference type="AlphaFoldDB" id="A0A8C2FIA2"/>
<evidence type="ECO:0000256" key="1">
    <source>
        <dbReference type="ARBA" id="ARBA00022723"/>
    </source>
</evidence>
<dbReference type="SUPFAM" id="SSF48484">
    <property type="entry name" value="Lipoxigenase"/>
    <property type="match status" value="1"/>
</dbReference>
<dbReference type="Ensembl" id="ENSCCRT00020058863.1">
    <property type="protein sequence ID" value="ENSCCRP00020053813.1"/>
    <property type="gene ID" value="ENSCCRG00020024333.1"/>
</dbReference>
<dbReference type="InterPro" id="IPR000907">
    <property type="entry name" value="LipOase"/>
</dbReference>
<evidence type="ECO:0000256" key="2">
    <source>
        <dbReference type="ARBA" id="ARBA00022964"/>
    </source>
</evidence>
<dbReference type="PANTHER" id="PTHR11771">
    <property type="entry name" value="LIPOXYGENASE"/>
    <property type="match status" value="1"/>
</dbReference>
<dbReference type="GO" id="GO:0034440">
    <property type="term" value="P:lipid oxidation"/>
    <property type="evidence" value="ECO:0007669"/>
    <property type="project" value="InterPro"/>
</dbReference>
<reference evidence="5" key="1">
    <citation type="submission" date="2025-08" db="UniProtKB">
        <authorList>
            <consortium name="Ensembl"/>
        </authorList>
    </citation>
    <scope>IDENTIFICATION</scope>
</reference>
<evidence type="ECO:0000259" key="4">
    <source>
        <dbReference type="PROSITE" id="PS51393"/>
    </source>
</evidence>
<accession>A0A8C2FIA2</accession>
<dbReference type="Gene3D" id="1.20.245.10">
    <property type="entry name" value="Lipoxygenase-1, Domain 5"/>
    <property type="match status" value="1"/>
</dbReference>
<keyword evidence="3" id="KW-0560">Oxidoreductase</keyword>
<organism evidence="5 6">
    <name type="scientific">Cyprinus carpio</name>
    <name type="common">Common carp</name>
    <dbReference type="NCBI Taxonomy" id="7962"/>
    <lineage>
        <taxon>Eukaryota</taxon>
        <taxon>Metazoa</taxon>
        <taxon>Chordata</taxon>
        <taxon>Craniata</taxon>
        <taxon>Vertebrata</taxon>
        <taxon>Euteleostomi</taxon>
        <taxon>Actinopterygii</taxon>
        <taxon>Neopterygii</taxon>
        <taxon>Teleostei</taxon>
        <taxon>Ostariophysi</taxon>
        <taxon>Cypriniformes</taxon>
        <taxon>Cyprinidae</taxon>
        <taxon>Cyprininae</taxon>
        <taxon>Cyprinus</taxon>
    </lineage>
</organism>
<dbReference type="InterPro" id="IPR036226">
    <property type="entry name" value="LipOase_C_sf"/>
</dbReference>
<dbReference type="Proteomes" id="UP000694701">
    <property type="component" value="Unplaced"/>
</dbReference>
<name>A0A8C2FIA2_CYPCA</name>
<feature type="domain" description="Lipoxygenase" evidence="4">
    <location>
        <begin position="1"/>
        <end position="110"/>
    </location>
</feature>
<keyword evidence="1" id="KW-0479">Metal-binding</keyword>
<dbReference type="GO" id="GO:0046872">
    <property type="term" value="F:metal ion binding"/>
    <property type="evidence" value="ECO:0007669"/>
    <property type="project" value="UniProtKB-KW"/>
</dbReference>
<keyword evidence="2" id="KW-0223">Dioxygenase</keyword>
<dbReference type="PROSITE" id="PS51393">
    <property type="entry name" value="LIPOXYGENASE_3"/>
    <property type="match status" value="1"/>
</dbReference>
<evidence type="ECO:0000313" key="5">
    <source>
        <dbReference type="Ensembl" id="ENSCCRP00020053813.1"/>
    </source>
</evidence>
<evidence type="ECO:0000256" key="3">
    <source>
        <dbReference type="ARBA" id="ARBA00023002"/>
    </source>
</evidence>